<keyword evidence="1" id="KW-0812">Transmembrane</keyword>
<evidence type="ECO:0000256" key="1">
    <source>
        <dbReference type="SAM" id="Phobius"/>
    </source>
</evidence>
<keyword evidence="1" id="KW-0472">Membrane</keyword>
<gene>
    <name evidence="2" type="ORF">ACFPZJ_37525</name>
</gene>
<evidence type="ECO:0000313" key="2">
    <source>
        <dbReference type="EMBL" id="MFC5639339.1"/>
    </source>
</evidence>
<proteinExistence type="predicted"/>
<organism evidence="2 3">
    <name type="scientific">Streptomyces bullii</name>
    <dbReference type="NCBI Taxonomy" id="349910"/>
    <lineage>
        <taxon>Bacteria</taxon>
        <taxon>Bacillati</taxon>
        <taxon>Actinomycetota</taxon>
        <taxon>Actinomycetes</taxon>
        <taxon>Kitasatosporales</taxon>
        <taxon>Streptomycetaceae</taxon>
        <taxon>Streptomyces</taxon>
    </lineage>
</organism>
<protein>
    <recommendedName>
        <fullName evidence="4">PH domain-containing protein</fullName>
    </recommendedName>
</protein>
<keyword evidence="3" id="KW-1185">Reference proteome</keyword>
<reference evidence="3" key="1">
    <citation type="journal article" date="2019" name="Int. J. Syst. Evol. Microbiol.">
        <title>The Global Catalogue of Microorganisms (GCM) 10K type strain sequencing project: providing services to taxonomists for standard genome sequencing and annotation.</title>
        <authorList>
            <consortium name="The Broad Institute Genomics Platform"/>
            <consortium name="The Broad Institute Genome Sequencing Center for Infectious Disease"/>
            <person name="Wu L."/>
            <person name="Ma J."/>
        </authorList>
    </citation>
    <scope>NUCLEOTIDE SEQUENCE [LARGE SCALE GENOMIC DNA]</scope>
    <source>
        <strain evidence="3">CGMCC 4.7248</strain>
    </source>
</reference>
<sequence>MLGRDEESLRVRTDDGRRLTVDAASEYYGVGGTVTVLEDGAWRRLAAEPYDPFGWQLLALAAGLPGLSMLTMGVLARRRAAALRRGLVSVLRVWLTGAFTVRHVPWEQLRTARYTKEGSAQILQSDGTIWRVPGLGMPWLERRIRHRPSYARMVEEVAALHTHPATRPTQSSTPRDHGLPMGPVAILLMVLVAAVAFMR</sequence>
<dbReference type="Proteomes" id="UP001596154">
    <property type="component" value="Unassembled WGS sequence"/>
</dbReference>
<dbReference type="RefSeq" id="WP_381031257.1">
    <property type="nucleotide sequence ID" value="NZ_JBHSNY010000020.1"/>
</dbReference>
<feature type="transmembrane region" description="Helical" evidence="1">
    <location>
        <begin position="53"/>
        <end position="75"/>
    </location>
</feature>
<accession>A0ABW0V3J7</accession>
<keyword evidence="1" id="KW-1133">Transmembrane helix</keyword>
<comment type="caution">
    <text evidence="2">The sequence shown here is derived from an EMBL/GenBank/DDBJ whole genome shotgun (WGS) entry which is preliminary data.</text>
</comment>
<name>A0ABW0V3J7_9ACTN</name>
<evidence type="ECO:0008006" key="4">
    <source>
        <dbReference type="Google" id="ProtNLM"/>
    </source>
</evidence>
<evidence type="ECO:0000313" key="3">
    <source>
        <dbReference type="Proteomes" id="UP001596154"/>
    </source>
</evidence>
<feature type="transmembrane region" description="Helical" evidence="1">
    <location>
        <begin position="179"/>
        <end position="198"/>
    </location>
</feature>
<dbReference type="EMBL" id="JBHSNY010000020">
    <property type="protein sequence ID" value="MFC5639339.1"/>
    <property type="molecule type" value="Genomic_DNA"/>
</dbReference>